<accession>A0A814R3T6</accession>
<gene>
    <name evidence="2" type="ORF">GPM918_LOCUS20079</name>
    <name evidence="1" type="ORF">OVA965_LOCUS9228</name>
    <name evidence="4" type="ORF">SRO942_LOCUS20076</name>
    <name evidence="3" type="ORF">TMI583_LOCUS9224</name>
</gene>
<protein>
    <submittedName>
        <fullName evidence="2">Uncharacterized protein</fullName>
    </submittedName>
</protein>
<proteinExistence type="predicted"/>
<dbReference type="AlphaFoldDB" id="A0A814R3T6"/>
<dbReference type="Proteomes" id="UP000677228">
    <property type="component" value="Unassembled WGS sequence"/>
</dbReference>
<dbReference type="EMBL" id="CAJOBC010006254">
    <property type="protein sequence ID" value="CAF3892418.1"/>
    <property type="molecule type" value="Genomic_DNA"/>
</dbReference>
<evidence type="ECO:0000313" key="3">
    <source>
        <dbReference type="EMBL" id="CAF3674941.1"/>
    </source>
</evidence>
<dbReference type="EMBL" id="CAJOBA010003229">
    <property type="protein sequence ID" value="CAF3674941.1"/>
    <property type="molecule type" value="Genomic_DNA"/>
</dbReference>
<dbReference type="Proteomes" id="UP000681722">
    <property type="component" value="Unassembled WGS sequence"/>
</dbReference>
<dbReference type="Proteomes" id="UP000682733">
    <property type="component" value="Unassembled WGS sequence"/>
</dbReference>
<organism evidence="2 5">
    <name type="scientific">Didymodactylos carnosus</name>
    <dbReference type="NCBI Taxonomy" id="1234261"/>
    <lineage>
        <taxon>Eukaryota</taxon>
        <taxon>Metazoa</taxon>
        <taxon>Spiralia</taxon>
        <taxon>Gnathifera</taxon>
        <taxon>Rotifera</taxon>
        <taxon>Eurotatoria</taxon>
        <taxon>Bdelloidea</taxon>
        <taxon>Philodinida</taxon>
        <taxon>Philodinidae</taxon>
        <taxon>Didymodactylos</taxon>
    </lineage>
</organism>
<evidence type="ECO:0000313" key="1">
    <source>
        <dbReference type="EMBL" id="CAF0893062.1"/>
    </source>
</evidence>
<comment type="caution">
    <text evidence="2">The sequence shown here is derived from an EMBL/GenBank/DDBJ whole genome shotgun (WGS) entry which is preliminary data.</text>
</comment>
<evidence type="ECO:0000313" key="2">
    <source>
        <dbReference type="EMBL" id="CAF1128820.1"/>
    </source>
</evidence>
<dbReference type="OrthoDB" id="10555379at2759"/>
<keyword evidence="5" id="KW-1185">Reference proteome</keyword>
<evidence type="ECO:0000313" key="5">
    <source>
        <dbReference type="Proteomes" id="UP000663829"/>
    </source>
</evidence>
<reference evidence="2" key="1">
    <citation type="submission" date="2021-02" db="EMBL/GenBank/DDBJ databases">
        <authorList>
            <person name="Nowell W R."/>
        </authorList>
    </citation>
    <scope>NUCLEOTIDE SEQUENCE</scope>
</reference>
<dbReference type="EMBL" id="CAJNOK010003228">
    <property type="protein sequence ID" value="CAF0893062.1"/>
    <property type="molecule type" value="Genomic_DNA"/>
</dbReference>
<dbReference type="Proteomes" id="UP000663829">
    <property type="component" value="Unassembled WGS sequence"/>
</dbReference>
<name>A0A814R3T6_9BILA</name>
<evidence type="ECO:0000313" key="4">
    <source>
        <dbReference type="EMBL" id="CAF3892418.1"/>
    </source>
</evidence>
<sequence>MRTKQADITDQTEQQTLDVSSSNNLIHVQREKPPIVVIIFDEDEDEDEKIQIFVPLTLEEKQKREHMKTKNFETQMQMDATFITNMEKLISERIDENGKEVDVAEIQGWLEKYREGSVKNVAPQTMSGDINDAIFPIREKNLKQILSTQRGRFATGSTGLSNCEDYVHRCSKHQSNNKTKQENDNLYGVTTPSFTQEDANKYFRTILENRVSPFAMEESITVSTPISNGRNSWRMIKGSIGPATRTEEEMKRRLSLEDPMKMLKRRNKLAKYFIEKYHFSKETLETYLKFAQLMKKNADELMELCMQTEEKTYLTI</sequence>
<dbReference type="EMBL" id="CAJNOQ010006254">
    <property type="protein sequence ID" value="CAF1128820.1"/>
    <property type="molecule type" value="Genomic_DNA"/>
</dbReference>